<comment type="caution">
    <text evidence="6">The sequence shown here is derived from an EMBL/GenBank/DDBJ whole genome shotgun (WGS) entry which is preliminary data.</text>
</comment>
<dbReference type="InterPro" id="IPR043129">
    <property type="entry name" value="ATPase_NBD"/>
</dbReference>
<gene>
    <name evidence="6" type="ORF">B9Q01_09290</name>
</gene>
<evidence type="ECO:0008006" key="8">
    <source>
        <dbReference type="Google" id="ProtNLM"/>
    </source>
</evidence>
<feature type="domain" description="Carbohydrate kinase FGGY C-terminal" evidence="5">
    <location>
        <begin position="270"/>
        <end position="438"/>
    </location>
</feature>
<evidence type="ECO:0000256" key="2">
    <source>
        <dbReference type="ARBA" id="ARBA00022777"/>
    </source>
</evidence>
<keyword evidence="2 3" id="KW-0418">Kinase</keyword>
<protein>
    <recommendedName>
        <fullName evidence="8">Xylulokinase</fullName>
    </recommendedName>
</protein>
<dbReference type="Gene3D" id="3.30.420.40">
    <property type="match status" value="2"/>
</dbReference>
<evidence type="ECO:0000313" key="7">
    <source>
        <dbReference type="Proteomes" id="UP000240880"/>
    </source>
</evidence>
<dbReference type="AlphaFoldDB" id="A0A2R6A6M6"/>
<evidence type="ECO:0000259" key="5">
    <source>
        <dbReference type="Pfam" id="PF02782"/>
    </source>
</evidence>
<dbReference type="GO" id="GO:0016301">
    <property type="term" value="F:kinase activity"/>
    <property type="evidence" value="ECO:0007669"/>
    <property type="project" value="UniProtKB-KW"/>
</dbReference>
<sequence length="485" mass="53714">MSKKEMYFVGVDIGTSSVKLCVIDETGKILFVISSSYPTINGEPGTSEQNPEVWVEATIKTLCKLPMYGVDPKDVVTLGIAGQVDGVVALNKEGVAVGNALIWMDRRAERESVEIRKHYDDKEIYRKTGVRNDPSHMLPKIMWLHRRFSKKVVVYCPPVTYVTHRLGGEIATDHTNASYSLMYDVQKGRWWDEIIELCGLDSSLLPPIVSSCSVIGEISNPALTSLGFSKTEILAGAGDQEAALFASGLKSAGSCLDITGSAEPVCICTDEPVFHSRAVLEVHPRIDRKGWILENPGVTSGAAYKWFAKILKLDDYRDADRLALESPVGSHGLIFLPFLSGSITPEWNEKMRGCFLGLSSTHTAGDMLRSIMEGSAYSLRSTIELANEENCKVQTLVCAGGGAKSDLWVQIKTDVTGIIARRPKQLELTSYGAALLGFPEKNPKQLDFDEFHADEENHQVYSRLYRKFIKAYYCLANEFFNFKEV</sequence>
<name>A0A2R6A6M6_9ARCH</name>
<dbReference type="InterPro" id="IPR018485">
    <property type="entry name" value="FGGY_C"/>
</dbReference>
<dbReference type="InterPro" id="IPR018483">
    <property type="entry name" value="Carb_kinase_FGGY_CS"/>
</dbReference>
<dbReference type="SUPFAM" id="SSF53067">
    <property type="entry name" value="Actin-like ATPase domain"/>
    <property type="match status" value="2"/>
</dbReference>
<accession>A0A2R6A6M6</accession>
<organism evidence="6 7">
    <name type="scientific">Candidatus Marsarchaeota G1 archaeon OSP_D</name>
    <dbReference type="NCBI Taxonomy" id="1978155"/>
    <lineage>
        <taxon>Archaea</taxon>
        <taxon>Candidatus Marsarchaeota</taxon>
        <taxon>Candidatus Marsarchaeota group 1</taxon>
    </lineage>
</organism>
<dbReference type="CDD" id="cd00366">
    <property type="entry name" value="ASKHA_NBD_FGGY"/>
    <property type="match status" value="1"/>
</dbReference>
<evidence type="ECO:0000313" key="6">
    <source>
        <dbReference type="EMBL" id="PSN81987.1"/>
    </source>
</evidence>
<dbReference type="GO" id="GO:0005975">
    <property type="term" value="P:carbohydrate metabolic process"/>
    <property type="evidence" value="ECO:0007669"/>
    <property type="project" value="InterPro"/>
</dbReference>
<dbReference type="Pfam" id="PF00370">
    <property type="entry name" value="FGGY_N"/>
    <property type="match status" value="1"/>
</dbReference>
<dbReference type="Proteomes" id="UP000240880">
    <property type="component" value="Unassembled WGS sequence"/>
</dbReference>
<dbReference type="EMBL" id="NEXC01000110">
    <property type="protein sequence ID" value="PSN81987.1"/>
    <property type="molecule type" value="Genomic_DNA"/>
</dbReference>
<dbReference type="InterPro" id="IPR050406">
    <property type="entry name" value="FGGY_Carb_Kinase"/>
</dbReference>
<evidence type="ECO:0000256" key="3">
    <source>
        <dbReference type="RuleBase" id="RU003733"/>
    </source>
</evidence>
<dbReference type="InterPro" id="IPR018484">
    <property type="entry name" value="FGGY_N"/>
</dbReference>
<dbReference type="PANTHER" id="PTHR43095">
    <property type="entry name" value="SUGAR KINASE"/>
    <property type="match status" value="1"/>
</dbReference>
<evidence type="ECO:0000259" key="4">
    <source>
        <dbReference type="Pfam" id="PF00370"/>
    </source>
</evidence>
<dbReference type="PROSITE" id="PS00445">
    <property type="entry name" value="FGGY_KINASES_2"/>
    <property type="match status" value="1"/>
</dbReference>
<dbReference type="PIRSF" id="PIRSF000538">
    <property type="entry name" value="GlpK"/>
    <property type="match status" value="1"/>
</dbReference>
<keyword evidence="1 3" id="KW-0808">Transferase</keyword>
<reference evidence="6 7" key="1">
    <citation type="submission" date="2017-04" db="EMBL/GenBank/DDBJ databases">
        <title>Novel microbial lineages endemic to geothermal iron-oxide mats fill important gaps in the evolutionary history of Archaea.</title>
        <authorList>
            <person name="Jay Z.J."/>
            <person name="Beam J.P."/>
            <person name="Dlakic M."/>
            <person name="Rusch D.B."/>
            <person name="Kozubal M.A."/>
            <person name="Inskeep W.P."/>
        </authorList>
    </citation>
    <scope>NUCLEOTIDE SEQUENCE [LARGE SCALE GENOMIC DNA]</scope>
    <source>
        <strain evidence="6">OSP_D</strain>
    </source>
</reference>
<comment type="similarity">
    <text evidence="3">Belongs to the FGGY kinase family.</text>
</comment>
<dbReference type="Pfam" id="PF02782">
    <property type="entry name" value="FGGY_C"/>
    <property type="match status" value="1"/>
</dbReference>
<dbReference type="GO" id="GO:0016773">
    <property type="term" value="F:phosphotransferase activity, alcohol group as acceptor"/>
    <property type="evidence" value="ECO:0007669"/>
    <property type="project" value="InterPro"/>
</dbReference>
<dbReference type="InterPro" id="IPR000577">
    <property type="entry name" value="Carb_kinase_FGGY"/>
</dbReference>
<evidence type="ECO:0000256" key="1">
    <source>
        <dbReference type="ARBA" id="ARBA00022679"/>
    </source>
</evidence>
<proteinExistence type="inferred from homology"/>
<feature type="domain" description="Carbohydrate kinase FGGY N-terminal" evidence="4">
    <location>
        <begin position="7"/>
        <end position="245"/>
    </location>
</feature>